<gene>
    <name evidence="3" type="ORF">EH31_03390</name>
</gene>
<keyword evidence="2" id="KW-0732">Signal</keyword>
<name>A0A074ME29_ERYLO</name>
<evidence type="ECO:0000256" key="1">
    <source>
        <dbReference type="SAM" id="MobiDB-lite"/>
    </source>
</evidence>
<accession>A0A074ME29</accession>
<dbReference type="EMBL" id="JMIW01000001">
    <property type="protein sequence ID" value="KEO91729.1"/>
    <property type="molecule type" value="Genomic_DNA"/>
</dbReference>
<reference evidence="3 4" key="1">
    <citation type="submission" date="2014-04" db="EMBL/GenBank/DDBJ databases">
        <title>A comprehensive comparison of genomes of Erythrobacter spp. strains.</title>
        <authorList>
            <person name="Zheng Q."/>
        </authorList>
    </citation>
    <scope>NUCLEOTIDE SEQUENCE [LARGE SCALE GENOMIC DNA]</scope>
    <source>
        <strain evidence="3 4">DSM 6997</strain>
    </source>
</reference>
<dbReference type="STRING" id="1044.EH31_03390"/>
<feature type="region of interest" description="Disordered" evidence="1">
    <location>
        <begin position="33"/>
        <end position="61"/>
    </location>
</feature>
<feature type="chain" id="PRO_5001698766" evidence="2">
    <location>
        <begin position="25"/>
        <end position="206"/>
    </location>
</feature>
<sequence>MSSLYALAASAALFLPFFGQTSNAPVTSAPQCMMSDLGNSTEVEPVQHSEPTEPQLPLPLSSEGRAYTPLEAFYASRTANQVRIERRVTIRIAPFRQGNRNSLLAQLPRRGVTRAYEERKMDGCIPVAGIAGVQTGTGNRLLLFLRDQRIISLNLERGCEARDFYSGFYVERNEDGRLCVKRDQLQSRSGAKCEVERMRHLVAADE</sequence>
<dbReference type="eggNOG" id="ENOG5031C39">
    <property type="taxonomic scope" value="Bacteria"/>
</dbReference>
<organism evidence="3 4">
    <name type="scientific">Erythrobacter longus</name>
    <dbReference type="NCBI Taxonomy" id="1044"/>
    <lineage>
        <taxon>Bacteria</taxon>
        <taxon>Pseudomonadati</taxon>
        <taxon>Pseudomonadota</taxon>
        <taxon>Alphaproteobacteria</taxon>
        <taxon>Sphingomonadales</taxon>
        <taxon>Erythrobacteraceae</taxon>
        <taxon>Erythrobacter/Porphyrobacter group</taxon>
        <taxon>Erythrobacter</taxon>
    </lineage>
</organism>
<feature type="signal peptide" evidence="2">
    <location>
        <begin position="1"/>
        <end position="24"/>
    </location>
</feature>
<dbReference type="OrthoDB" id="7596012at2"/>
<evidence type="ECO:0000313" key="4">
    <source>
        <dbReference type="Proteomes" id="UP000027647"/>
    </source>
</evidence>
<evidence type="ECO:0000313" key="3">
    <source>
        <dbReference type="EMBL" id="KEO91729.1"/>
    </source>
</evidence>
<evidence type="ECO:0000256" key="2">
    <source>
        <dbReference type="SAM" id="SignalP"/>
    </source>
</evidence>
<comment type="caution">
    <text evidence="3">The sequence shown here is derived from an EMBL/GenBank/DDBJ whole genome shotgun (WGS) entry which is preliminary data.</text>
</comment>
<proteinExistence type="predicted"/>
<dbReference type="AlphaFoldDB" id="A0A074ME29"/>
<protein>
    <submittedName>
        <fullName evidence="3">Uncharacterized protein</fullName>
    </submittedName>
</protein>
<keyword evidence="4" id="KW-1185">Reference proteome</keyword>
<dbReference type="Proteomes" id="UP000027647">
    <property type="component" value="Unassembled WGS sequence"/>
</dbReference>